<organism evidence="2 3">
    <name type="scientific">Candidatus Komeilibacteria bacterium CG_4_10_14_0_8_um_filter_37_78</name>
    <dbReference type="NCBI Taxonomy" id="1974471"/>
    <lineage>
        <taxon>Bacteria</taxon>
        <taxon>Candidatus Komeiliibacteriota</taxon>
    </lineage>
</organism>
<protein>
    <recommendedName>
        <fullName evidence="4">Dipeptidylpeptidase IV N-terminal domain-containing protein</fullName>
    </recommendedName>
</protein>
<accession>A0A2M7REC6</accession>
<dbReference type="Proteomes" id="UP000228689">
    <property type="component" value="Unassembled WGS sequence"/>
</dbReference>
<keyword evidence="1" id="KW-0812">Transmembrane</keyword>
<evidence type="ECO:0000256" key="1">
    <source>
        <dbReference type="SAM" id="Phobius"/>
    </source>
</evidence>
<evidence type="ECO:0000313" key="3">
    <source>
        <dbReference type="Proteomes" id="UP000228689"/>
    </source>
</evidence>
<dbReference type="SUPFAM" id="SSF82171">
    <property type="entry name" value="DPP6 N-terminal domain-like"/>
    <property type="match status" value="1"/>
</dbReference>
<dbReference type="AlphaFoldDB" id="A0A2M7REC6"/>
<name>A0A2M7REC6_9BACT</name>
<keyword evidence="1" id="KW-0472">Membrane</keyword>
<evidence type="ECO:0008006" key="4">
    <source>
        <dbReference type="Google" id="ProtNLM"/>
    </source>
</evidence>
<dbReference type="Gene3D" id="2.120.10.30">
    <property type="entry name" value="TolB, C-terminal domain"/>
    <property type="match status" value="1"/>
</dbReference>
<dbReference type="EMBL" id="PFMC01000038">
    <property type="protein sequence ID" value="PIY95110.1"/>
    <property type="molecule type" value="Genomic_DNA"/>
</dbReference>
<comment type="caution">
    <text evidence="2">The sequence shown here is derived from an EMBL/GenBank/DDBJ whole genome shotgun (WGS) entry which is preliminary data.</text>
</comment>
<sequence>MEINQRIKKIAIVVGFIVVVIFLAWAIFTLFFKSSPLVEDEQVIIDSITGLPIVGEGGDRLIMPDELDQGGSTGGTNLPAIRSEASLVKNAIALTQEEVLGVAMSSGGSLNYYNKGTGKFYQYLNGQSREISDKVFHDVDNVTWSNNGDRVVLEYPDGYNIVYDFKTKKQISLPKEMKDFSFDNTNQRIAAKVVTDQPDNNWIVVSNYDGSGLSFVEHLGDKEKDVQIDWSPAGEIVATYREGIDFERQEVFPIGQSGGNIKSLIVEGRGFESQWSEEGDFIMYSVYDSTSGYRPTLNLADMGGDWTGSYNVSLNLNTWSNKCTFTNDSQRIYCAVPSSMPELAGIFPELTEGIADDFYEINLLTGTKRMIGVLNDDEAVSATNLSLSEDGSTLYFVDQNTGYLQQIDL</sequence>
<reference evidence="3" key="1">
    <citation type="submission" date="2017-09" db="EMBL/GenBank/DDBJ databases">
        <title>Depth-based differentiation of microbial function through sediment-hosted aquifers and enrichment of novel symbionts in the deep terrestrial subsurface.</title>
        <authorList>
            <person name="Probst A.J."/>
            <person name="Ladd B."/>
            <person name="Jarett J.K."/>
            <person name="Geller-Mcgrath D.E."/>
            <person name="Sieber C.M.K."/>
            <person name="Emerson J.B."/>
            <person name="Anantharaman K."/>
            <person name="Thomas B.C."/>
            <person name="Malmstrom R."/>
            <person name="Stieglmeier M."/>
            <person name="Klingl A."/>
            <person name="Woyke T."/>
            <person name="Ryan C.M."/>
            <person name="Banfield J.F."/>
        </authorList>
    </citation>
    <scope>NUCLEOTIDE SEQUENCE [LARGE SCALE GENOMIC DNA]</scope>
</reference>
<feature type="transmembrane region" description="Helical" evidence="1">
    <location>
        <begin position="12"/>
        <end position="32"/>
    </location>
</feature>
<proteinExistence type="predicted"/>
<evidence type="ECO:0000313" key="2">
    <source>
        <dbReference type="EMBL" id="PIY95110.1"/>
    </source>
</evidence>
<dbReference type="InterPro" id="IPR011042">
    <property type="entry name" value="6-blade_b-propeller_TolB-like"/>
</dbReference>
<gene>
    <name evidence="2" type="ORF">COY67_01445</name>
</gene>
<keyword evidence="1" id="KW-1133">Transmembrane helix</keyword>